<accession>A0ABW3IVA4</accession>
<feature type="transmembrane region" description="Helical" evidence="1">
    <location>
        <begin position="175"/>
        <end position="193"/>
    </location>
</feature>
<feature type="transmembrane region" description="Helical" evidence="1">
    <location>
        <begin position="327"/>
        <end position="349"/>
    </location>
</feature>
<organism evidence="2 3">
    <name type="scientific">Tropicimonas aquimaris</name>
    <dbReference type="NCBI Taxonomy" id="914152"/>
    <lineage>
        <taxon>Bacteria</taxon>
        <taxon>Pseudomonadati</taxon>
        <taxon>Pseudomonadota</taxon>
        <taxon>Alphaproteobacteria</taxon>
        <taxon>Rhodobacterales</taxon>
        <taxon>Roseobacteraceae</taxon>
        <taxon>Tropicimonas</taxon>
    </lineage>
</organism>
<dbReference type="Proteomes" id="UP001597108">
    <property type="component" value="Unassembled WGS sequence"/>
</dbReference>
<feature type="transmembrane region" description="Helical" evidence="1">
    <location>
        <begin position="361"/>
        <end position="384"/>
    </location>
</feature>
<keyword evidence="1" id="KW-0472">Membrane</keyword>
<dbReference type="Pfam" id="PF05940">
    <property type="entry name" value="NnrS"/>
    <property type="match status" value="1"/>
</dbReference>
<keyword evidence="1" id="KW-0812">Transmembrane</keyword>
<evidence type="ECO:0000313" key="3">
    <source>
        <dbReference type="Proteomes" id="UP001597108"/>
    </source>
</evidence>
<feature type="transmembrane region" description="Helical" evidence="1">
    <location>
        <begin position="114"/>
        <end position="131"/>
    </location>
</feature>
<feature type="transmembrane region" description="Helical" evidence="1">
    <location>
        <begin position="214"/>
        <end position="232"/>
    </location>
</feature>
<reference evidence="3" key="1">
    <citation type="journal article" date="2019" name="Int. J. Syst. Evol. Microbiol.">
        <title>The Global Catalogue of Microorganisms (GCM) 10K type strain sequencing project: providing services to taxonomists for standard genome sequencing and annotation.</title>
        <authorList>
            <consortium name="The Broad Institute Genomics Platform"/>
            <consortium name="The Broad Institute Genome Sequencing Center for Infectious Disease"/>
            <person name="Wu L."/>
            <person name="Ma J."/>
        </authorList>
    </citation>
    <scope>NUCLEOTIDE SEQUENCE [LARGE SCALE GENOMIC DNA]</scope>
    <source>
        <strain evidence="3">CCUG 60524</strain>
    </source>
</reference>
<feature type="transmembrane region" description="Helical" evidence="1">
    <location>
        <begin position="238"/>
        <end position="255"/>
    </location>
</feature>
<feature type="transmembrane region" description="Helical" evidence="1">
    <location>
        <begin position="143"/>
        <end position="163"/>
    </location>
</feature>
<gene>
    <name evidence="2" type="ORF">ACFQ2S_19710</name>
</gene>
<dbReference type="EMBL" id="JBHTJT010000049">
    <property type="protein sequence ID" value="MFD0981866.1"/>
    <property type="molecule type" value="Genomic_DNA"/>
</dbReference>
<comment type="caution">
    <text evidence="2">The sequence shown here is derived from an EMBL/GenBank/DDBJ whole genome shotgun (WGS) entry which is preliminary data.</text>
</comment>
<sequence length="406" mass="43061">MTIRSDYRGPALFSGGFRPFFLAAMLFAIGVIPAWYLAWRGEIALGGPFPAVDWHIHEMIFGYGAAVVAGFLFTAVPNWTGRLPTRGWPLAGLLALWVAGRLALAGAFPLPPTGVLAIDQAFLLAVVAMIAREIVAGKNWRNLKVLVPVTLLWAANLAFHAEVQLEGTCDLSRRAGTALLIFLIMLIGGRIVPSFTRNWLAKAGAQRMPVPFNRFDGLCIGAGTIALVVWCVLPDTPLAGFAAAAAAGLHLGRLARWRGMASWRSPLLLMLHAAYLMIPLGFVSVAAAAAGLAGPDVPSHLFGIGAIGGMTVAVMMRASLGHTGRNLVAGPWLTASFVLVLLAALARLAGYEPLLKGIDGISLAAVFWTVAFALLATRLAPWLLTDKAAARAPNARVRTTAINRQI</sequence>
<evidence type="ECO:0000313" key="2">
    <source>
        <dbReference type="EMBL" id="MFD0981866.1"/>
    </source>
</evidence>
<keyword evidence="1" id="KW-1133">Transmembrane helix</keyword>
<evidence type="ECO:0000256" key="1">
    <source>
        <dbReference type="SAM" id="Phobius"/>
    </source>
</evidence>
<dbReference type="InterPro" id="IPR010266">
    <property type="entry name" value="NnrS"/>
</dbReference>
<feature type="transmembrane region" description="Helical" evidence="1">
    <location>
        <begin position="20"/>
        <end position="39"/>
    </location>
</feature>
<protein>
    <submittedName>
        <fullName evidence="2">NnrS family protein</fullName>
    </submittedName>
</protein>
<dbReference type="RefSeq" id="WP_386077132.1">
    <property type="nucleotide sequence ID" value="NZ_JBHTJT010000049.1"/>
</dbReference>
<proteinExistence type="predicted"/>
<feature type="transmembrane region" description="Helical" evidence="1">
    <location>
        <begin position="299"/>
        <end position="320"/>
    </location>
</feature>
<keyword evidence="3" id="KW-1185">Reference proteome</keyword>
<feature type="transmembrane region" description="Helical" evidence="1">
    <location>
        <begin position="59"/>
        <end position="76"/>
    </location>
</feature>
<feature type="transmembrane region" description="Helical" evidence="1">
    <location>
        <begin position="88"/>
        <end position="108"/>
    </location>
</feature>
<feature type="transmembrane region" description="Helical" evidence="1">
    <location>
        <begin position="267"/>
        <end position="293"/>
    </location>
</feature>
<name>A0ABW3IVA4_9RHOB</name>